<proteinExistence type="predicted"/>
<dbReference type="Proteomes" id="UP001497680">
    <property type="component" value="Unassembled WGS sequence"/>
</dbReference>
<sequence length="202" mass="23054">MPATTNSYSLQRVSSGHRDNHITVIIRWNSADFLVRLDRSYNGIGMEDILIFKYNSTIEFGSDDDADDICEEIVNKIVEVGHEKFDQLARLHGSNRGIYSHAPEREFSFYLRTIDDVLQLIPAPGPTIDGPKSASPQPPEWIRLSEVVERQLHEGFEIDPWHIDAQIMTHKMSGVALGQRENISVGTYEEIYKIVFGRLMHN</sequence>
<protein>
    <submittedName>
        <fullName evidence="1">Uncharacterized protein</fullName>
    </submittedName>
</protein>
<keyword evidence="2" id="KW-1185">Reference proteome</keyword>
<gene>
    <name evidence="1" type="ORF">F4821DRAFT_262509</name>
</gene>
<name>A0ACC0CU15_9PEZI</name>
<reference evidence="1 2" key="1">
    <citation type="journal article" date="2022" name="New Phytol.">
        <title>Ecological generalism drives hyperdiversity of secondary metabolite gene clusters in xylarialean endophytes.</title>
        <authorList>
            <person name="Franco M.E.E."/>
            <person name="Wisecaver J.H."/>
            <person name="Arnold A.E."/>
            <person name="Ju Y.M."/>
            <person name="Slot J.C."/>
            <person name="Ahrendt S."/>
            <person name="Moore L.P."/>
            <person name="Eastman K.E."/>
            <person name="Scott K."/>
            <person name="Konkel Z."/>
            <person name="Mondo S.J."/>
            <person name="Kuo A."/>
            <person name="Hayes R.D."/>
            <person name="Haridas S."/>
            <person name="Andreopoulos B."/>
            <person name="Riley R."/>
            <person name="LaButti K."/>
            <person name="Pangilinan J."/>
            <person name="Lipzen A."/>
            <person name="Amirebrahimi M."/>
            <person name="Yan J."/>
            <person name="Adam C."/>
            <person name="Keymanesh K."/>
            <person name="Ng V."/>
            <person name="Louie K."/>
            <person name="Northen T."/>
            <person name="Drula E."/>
            <person name="Henrissat B."/>
            <person name="Hsieh H.M."/>
            <person name="Youens-Clark K."/>
            <person name="Lutzoni F."/>
            <person name="Miadlikowska J."/>
            <person name="Eastwood D.C."/>
            <person name="Hamelin R.C."/>
            <person name="Grigoriev I.V."/>
            <person name="U'Ren J.M."/>
        </authorList>
    </citation>
    <scope>NUCLEOTIDE SEQUENCE [LARGE SCALE GENOMIC DNA]</scope>
    <source>
        <strain evidence="1 2">ER1909</strain>
    </source>
</reference>
<organism evidence="1 2">
    <name type="scientific">Hypoxylon rubiginosum</name>
    <dbReference type="NCBI Taxonomy" id="110542"/>
    <lineage>
        <taxon>Eukaryota</taxon>
        <taxon>Fungi</taxon>
        <taxon>Dikarya</taxon>
        <taxon>Ascomycota</taxon>
        <taxon>Pezizomycotina</taxon>
        <taxon>Sordariomycetes</taxon>
        <taxon>Xylariomycetidae</taxon>
        <taxon>Xylariales</taxon>
        <taxon>Hypoxylaceae</taxon>
        <taxon>Hypoxylon</taxon>
    </lineage>
</organism>
<comment type="caution">
    <text evidence="1">The sequence shown here is derived from an EMBL/GenBank/DDBJ whole genome shotgun (WGS) entry which is preliminary data.</text>
</comment>
<accession>A0ACC0CU15</accession>
<dbReference type="EMBL" id="MU394345">
    <property type="protein sequence ID" value="KAI6083914.1"/>
    <property type="molecule type" value="Genomic_DNA"/>
</dbReference>
<evidence type="ECO:0000313" key="1">
    <source>
        <dbReference type="EMBL" id="KAI6083914.1"/>
    </source>
</evidence>
<evidence type="ECO:0000313" key="2">
    <source>
        <dbReference type="Proteomes" id="UP001497680"/>
    </source>
</evidence>